<feature type="domain" description="AB hydrolase-1" evidence="1">
    <location>
        <begin position="22"/>
        <end position="260"/>
    </location>
</feature>
<dbReference type="SUPFAM" id="SSF53474">
    <property type="entry name" value="alpha/beta-Hydrolases"/>
    <property type="match status" value="1"/>
</dbReference>
<dbReference type="PANTHER" id="PTHR43689">
    <property type="entry name" value="HYDROLASE"/>
    <property type="match status" value="1"/>
</dbReference>
<sequence>MTATWLTVAGRRVRYRVDGAGPPVVLLHGISRSLDDWTEQHHLLRDRFRVHSLDLPGYGHSAPLSVPHTLPALADAVAGFCDAVGIAGPAHLAGNSLGGAVAMQLAVRDPARVSSLVLVNSAGFGREVALALRILAIRPLGRVLLRPNRLTARRVTRSLFHDPVHATEARVAHALAMAREPHAARVMLETLRSLGGLRGVHPQWRADLLDAVAALPLPVLVTWGDRDLILPVTHLTAARARLPHARTHLFTGCGHLPQVECAEEFSRVVADFWTTPG</sequence>
<dbReference type="InterPro" id="IPR000073">
    <property type="entry name" value="AB_hydrolase_1"/>
</dbReference>
<evidence type="ECO:0000313" key="3">
    <source>
        <dbReference type="Proteomes" id="UP000198253"/>
    </source>
</evidence>
<dbReference type="InParanoid" id="A0A1C4ZEE5"/>
<name>A0A1C4ZEE5_MICEC</name>
<dbReference type="AlphaFoldDB" id="A0A1C4ZEE5"/>
<evidence type="ECO:0000259" key="1">
    <source>
        <dbReference type="Pfam" id="PF00561"/>
    </source>
</evidence>
<dbReference type="RefSeq" id="WP_088983887.1">
    <property type="nucleotide sequence ID" value="NZ_LT607413.1"/>
</dbReference>
<dbReference type="PRINTS" id="PR00111">
    <property type="entry name" value="ABHYDROLASE"/>
</dbReference>
<dbReference type="GO" id="GO:0003824">
    <property type="term" value="F:catalytic activity"/>
    <property type="evidence" value="ECO:0007669"/>
    <property type="project" value="UniProtKB-ARBA"/>
</dbReference>
<reference evidence="3" key="1">
    <citation type="submission" date="2016-06" db="EMBL/GenBank/DDBJ databases">
        <authorList>
            <person name="Varghese N."/>
            <person name="Submissions Spin"/>
        </authorList>
    </citation>
    <scope>NUCLEOTIDE SEQUENCE [LARGE SCALE GENOMIC DNA]</scope>
    <source>
        <strain evidence="3">DSM 43816</strain>
    </source>
</reference>
<proteinExistence type="predicted"/>
<gene>
    <name evidence="2" type="ORF">GA0070618_5137</name>
</gene>
<dbReference type="InterPro" id="IPR029058">
    <property type="entry name" value="AB_hydrolase_fold"/>
</dbReference>
<dbReference type="OrthoDB" id="3371334at2"/>
<dbReference type="PANTHER" id="PTHR43689:SF8">
    <property type="entry name" value="ALPHA_BETA-HYDROLASES SUPERFAMILY PROTEIN"/>
    <property type="match status" value="1"/>
</dbReference>
<dbReference type="Gene3D" id="3.40.50.1820">
    <property type="entry name" value="alpha/beta hydrolase"/>
    <property type="match status" value="1"/>
</dbReference>
<accession>A0A1C4ZEE5</accession>
<keyword evidence="3" id="KW-1185">Reference proteome</keyword>
<protein>
    <submittedName>
        <fullName evidence="2">Pimeloyl-ACP methyl ester carboxylesterase</fullName>
    </submittedName>
</protein>
<dbReference type="EMBL" id="LT607413">
    <property type="protein sequence ID" value="SCF31319.1"/>
    <property type="molecule type" value="Genomic_DNA"/>
</dbReference>
<dbReference type="Proteomes" id="UP000198253">
    <property type="component" value="Chromosome I"/>
</dbReference>
<dbReference type="FunCoup" id="A0A1C4ZEE5">
    <property type="interactions" value="200"/>
</dbReference>
<organism evidence="2 3">
    <name type="scientific">Micromonospora echinospora</name>
    <name type="common">Micromonospora purpurea</name>
    <dbReference type="NCBI Taxonomy" id="1877"/>
    <lineage>
        <taxon>Bacteria</taxon>
        <taxon>Bacillati</taxon>
        <taxon>Actinomycetota</taxon>
        <taxon>Actinomycetes</taxon>
        <taxon>Micromonosporales</taxon>
        <taxon>Micromonosporaceae</taxon>
        <taxon>Micromonospora</taxon>
    </lineage>
</organism>
<evidence type="ECO:0000313" key="2">
    <source>
        <dbReference type="EMBL" id="SCF31319.1"/>
    </source>
</evidence>
<dbReference type="Pfam" id="PF00561">
    <property type="entry name" value="Abhydrolase_1"/>
    <property type="match status" value="1"/>
</dbReference>